<reference evidence="2" key="1">
    <citation type="submission" date="2015-08" db="EMBL/GenBank/DDBJ databases">
        <title>Genome sequence of the strict anaerobe Clostridium homopropionicum LuHBu1 (DSM 5847T).</title>
        <authorList>
            <person name="Poehlein A."/>
            <person name="Beck M."/>
            <person name="Schiel-Bengelsdorf B."/>
            <person name="Bengelsdorf F.R."/>
            <person name="Daniel R."/>
            <person name="Duerre P."/>
        </authorList>
    </citation>
    <scope>NUCLEOTIDE SEQUENCE [LARGE SCALE GENOMIC DNA]</scope>
    <source>
        <strain evidence="2">DSM 5847</strain>
    </source>
</reference>
<dbReference type="InterPro" id="IPR037479">
    <property type="entry name" value="Tauto_MSAD"/>
</dbReference>
<keyword evidence="2" id="KW-1185">Reference proteome</keyword>
<dbReference type="STRING" id="36844.SAMN04488501_10669"/>
<dbReference type="SUPFAM" id="SSF55331">
    <property type="entry name" value="Tautomerase/MIF"/>
    <property type="match status" value="1"/>
</dbReference>
<name>A0A0L6Z8B2_9CLOT</name>
<protein>
    <submittedName>
        <fullName evidence="1">4-oxalocrotonate tautomerase</fullName>
    </submittedName>
</protein>
<evidence type="ECO:0000313" key="2">
    <source>
        <dbReference type="Proteomes" id="UP000037043"/>
    </source>
</evidence>
<dbReference type="AlphaFoldDB" id="A0A0L6Z8B2"/>
<dbReference type="PATRIC" id="fig|1121318.3.peg.2325"/>
<accession>A0A0L6Z8B2</accession>
<sequence>MPLVKVEIIKGKSAEYKKAVLDGIHSALVEAFKIPDYDRMQRLYELEKENFEIAPTKTEQFTLIEITAFKGRSLEAKKRLYATIVDNLEKEPGIKGTDITIVIHEPSLDNWGIWGGKPASEVNLGFKIDV</sequence>
<dbReference type="EMBL" id="LHUR01000027">
    <property type="protein sequence ID" value="KOA19206.1"/>
    <property type="molecule type" value="Genomic_DNA"/>
</dbReference>
<dbReference type="PANTHER" id="PTHR38460">
    <property type="entry name" value="TAUTOMERASE YOLI-RELATED"/>
    <property type="match status" value="1"/>
</dbReference>
<dbReference type="Proteomes" id="UP000037043">
    <property type="component" value="Unassembled WGS sequence"/>
</dbReference>
<comment type="caution">
    <text evidence="1">The sequence shown here is derived from an EMBL/GenBank/DDBJ whole genome shotgun (WGS) entry which is preliminary data.</text>
</comment>
<dbReference type="RefSeq" id="WP_052221827.1">
    <property type="nucleotide sequence ID" value="NZ_LHUR01000027.1"/>
</dbReference>
<dbReference type="PANTHER" id="PTHR38460:SF1">
    <property type="entry name" value="TAUTOMERASE YOLI-RELATED"/>
    <property type="match status" value="1"/>
</dbReference>
<evidence type="ECO:0000313" key="1">
    <source>
        <dbReference type="EMBL" id="KOA19206.1"/>
    </source>
</evidence>
<proteinExistence type="predicted"/>
<dbReference type="InterPro" id="IPR014347">
    <property type="entry name" value="Tautomerase/MIF_sf"/>
</dbReference>
<organism evidence="1 2">
    <name type="scientific">Clostridium homopropionicum DSM 5847</name>
    <dbReference type="NCBI Taxonomy" id="1121318"/>
    <lineage>
        <taxon>Bacteria</taxon>
        <taxon>Bacillati</taxon>
        <taxon>Bacillota</taxon>
        <taxon>Clostridia</taxon>
        <taxon>Eubacteriales</taxon>
        <taxon>Clostridiaceae</taxon>
        <taxon>Clostridium</taxon>
    </lineage>
</organism>
<gene>
    <name evidence="1" type="ORF">CLHOM_23120</name>
</gene>
<dbReference type="Pfam" id="PF14552">
    <property type="entry name" value="Tautomerase_2"/>
    <property type="match status" value="1"/>
</dbReference>
<dbReference type="Gene3D" id="3.30.429.10">
    <property type="entry name" value="Macrophage Migration Inhibitory Factor"/>
    <property type="match status" value="1"/>
</dbReference>